<dbReference type="Pfam" id="PF13193">
    <property type="entry name" value="AMP-binding_C"/>
    <property type="match status" value="1"/>
</dbReference>
<dbReference type="Gene3D" id="3.40.50.12780">
    <property type="entry name" value="N-terminal domain of ligase-like"/>
    <property type="match status" value="1"/>
</dbReference>
<evidence type="ECO:0000259" key="6">
    <source>
        <dbReference type="Pfam" id="PF00501"/>
    </source>
</evidence>
<dbReference type="GO" id="GO:0006633">
    <property type="term" value="P:fatty acid biosynthetic process"/>
    <property type="evidence" value="ECO:0007669"/>
    <property type="project" value="TreeGrafter"/>
</dbReference>
<feature type="domain" description="AMP-binding enzyme C-terminal" evidence="7">
    <location>
        <begin position="494"/>
        <end position="584"/>
    </location>
</feature>
<dbReference type="GO" id="GO:0016405">
    <property type="term" value="F:CoA-ligase activity"/>
    <property type="evidence" value="ECO:0007669"/>
    <property type="project" value="UniProtKB-ARBA"/>
</dbReference>
<dbReference type="Pfam" id="PF00501">
    <property type="entry name" value="AMP-binding"/>
    <property type="match status" value="1"/>
</dbReference>
<dbReference type="GO" id="GO:0005524">
    <property type="term" value="F:ATP binding"/>
    <property type="evidence" value="ECO:0007669"/>
    <property type="project" value="UniProtKB-KW"/>
</dbReference>
<feature type="region of interest" description="Disordered" evidence="5">
    <location>
        <begin position="230"/>
        <end position="257"/>
    </location>
</feature>
<evidence type="ECO:0000256" key="1">
    <source>
        <dbReference type="ARBA" id="ARBA00006432"/>
    </source>
</evidence>
<organism evidence="8 9">
    <name type="scientific">Rhodoferax sediminis</name>
    <dbReference type="NCBI Taxonomy" id="2509614"/>
    <lineage>
        <taxon>Bacteria</taxon>
        <taxon>Pseudomonadati</taxon>
        <taxon>Pseudomonadota</taxon>
        <taxon>Betaproteobacteria</taxon>
        <taxon>Burkholderiales</taxon>
        <taxon>Comamonadaceae</taxon>
        <taxon>Rhodoferax</taxon>
    </lineage>
</organism>
<dbReference type="Gene3D" id="3.30.300.30">
    <property type="match status" value="1"/>
</dbReference>
<keyword evidence="9" id="KW-1185">Reference proteome</keyword>
<sequence>MHSQFRWQVPQHFNIAEACCARWAALDQGKPGATRRVAIRAEGTGAAATFHTYFELQQAANRLSNVLAALGVARGDRVAIVMPQRFETAVAYMAVLQLGAVAMPLSMLFGPEALEYRLHDSEAVAAICDAGASAALASVRASCLLLRTIIGVGEGAVAADVDYASALAQQCAEYVPVATLADDPAVLIYTSGTTGQPKGALIAHRGLIGNLSGFVCSQNWFGFDPQAAAKSPSPVRGRTGVGASTKGAKPSLPEPKTQSVFWSPADWAWTGGLMDALLPTLYFGREIVAYNGRFSPETAFTLMQKYGVTHTFLFPTALKAMMKAYPRPQAQFKLKLQAIMSAGEAVGDAVFDYCRRQLGVTVNEMFGQTEINYIVGNCAMNGYPSNGVGWPAKPGSMGKGYPGHRVAVIDEEGNECPVGVPGDVALNRFDVHGDPDPIFFLGYWKNPQATRAKFSGDWCRTGDLATRDADGYLWYEGRADDVFKAAGYRIGPGEIENCLVKHPAVANAAAVPKPDRDRGALVKAYVVLAPDFVAARARFVGAAGDFDAKLVAELQAHVKGKLAPYEYPKEIEFIDALPMTTTGKVQRRVLRLQEEERFKAAS</sequence>
<dbReference type="RefSeq" id="WP_142821377.1">
    <property type="nucleotide sequence ID" value="NZ_CP035503.1"/>
</dbReference>
<keyword evidence="4" id="KW-0067">ATP-binding</keyword>
<name>A0A515DHK9_9BURK</name>
<dbReference type="InterPro" id="IPR020845">
    <property type="entry name" value="AMP-binding_CS"/>
</dbReference>
<dbReference type="PANTHER" id="PTHR43605:SF10">
    <property type="entry name" value="ACYL-COA SYNTHETASE MEDIUM CHAIN FAMILY MEMBER 3"/>
    <property type="match status" value="1"/>
</dbReference>
<evidence type="ECO:0000313" key="8">
    <source>
        <dbReference type="EMBL" id="QDL39857.1"/>
    </source>
</evidence>
<evidence type="ECO:0000256" key="5">
    <source>
        <dbReference type="SAM" id="MobiDB-lite"/>
    </source>
</evidence>
<dbReference type="SUPFAM" id="SSF56801">
    <property type="entry name" value="Acetyl-CoA synthetase-like"/>
    <property type="match status" value="1"/>
</dbReference>
<proteinExistence type="inferred from homology"/>
<dbReference type="Proteomes" id="UP000316798">
    <property type="component" value="Chromosome"/>
</dbReference>
<evidence type="ECO:0000259" key="7">
    <source>
        <dbReference type="Pfam" id="PF13193"/>
    </source>
</evidence>
<dbReference type="InterPro" id="IPR000873">
    <property type="entry name" value="AMP-dep_synth/lig_dom"/>
</dbReference>
<keyword evidence="2" id="KW-0436">Ligase</keyword>
<dbReference type="InterPro" id="IPR025110">
    <property type="entry name" value="AMP-bd_C"/>
</dbReference>
<dbReference type="PROSITE" id="PS00455">
    <property type="entry name" value="AMP_BINDING"/>
    <property type="match status" value="1"/>
</dbReference>
<dbReference type="AlphaFoldDB" id="A0A515DHK9"/>
<dbReference type="EMBL" id="CP035503">
    <property type="protein sequence ID" value="QDL39857.1"/>
    <property type="molecule type" value="Genomic_DNA"/>
</dbReference>
<dbReference type="KEGG" id="rhf:EUB48_16880"/>
<gene>
    <name evidence="8" type="ORF">EUB48_16880</name>
</gene>
<dbReference type="OrthoDB" id="9766486at2"/>
<dbReference type="GO" id="GO:0006637">
    <property type="term" value="P:acyl-CoA metabolic process"/>
    <property type="evidence" value="ECO:0007669"/>
    <property type="project" value="TreeGrafter"/>
</dbReference>
<evidence type="ECO:0000256" key="3">
    <source>
        <dbReference type="ARBA" id="ARBA00022741"/>
    </source>
</evidence>
<evidence type="ECO:0000313" key="9">
    <source>
        <dbReference type="Proteomes" id="UP000316798"/>
    </source>
</evidence>
<dbReference type="InterPro" id="IPR045851">
    <property type="entry name" value="AMP-bd_C_sf"/>
</dbReference>
<evidence type="ECO:0000256" key="2">
    <source>
        <dbReference type="ARBA" id="ARBA00022598"/>
    </source>
</evidence>
<dbReference type="GO" id="GO:0015645">
    <property type="term" value="F:fatty acid ligase activity"/>
    <property type="evidence" value="ECO:0007669"/>
    <property type="project" value="TreeGrafter"/>
</dbReference>
<accession>A0A515DHK9</accession>
<reference evidence="8 9" key="1">
    <citation type="submission" date="2019-01" db="EMBL/GenBank/DDBJ databases">
        <title>Genomic insights into a novel species Rhodoferax sp.</title>
        <authorList>
            <person name="Jin L."/>
        </authorList>
    </citation>
    <scope>NUCLEOTIDE SEQUENCE [LARGE SCALE GENOMIC DNA]</scope>
    <source>
        <strain evidence="8 9">CHu59-6-5</strain>
    </source>
</reference>
<protein>
    <submittedName>
        <fullName evidence="8">AMP-binding protein</fullName>
    </submittedName>
</protein>
<dbReference type="PANTHER" id="PTHR43605">
    <property type="entry name" value="ACYL-COENZYME A SYNTHETASE"/>
    <property type="match status" value="1"/>
</dbReference>
<comment type="similarity">
    <text evidence="1">Belongs to the ATP-dependent AMP-binding enzyme family.</text>
</comment>
<dbReference type="InterPro" id="IPR042099">
    <property type="entry name" value="ANL_N_sf"/>
</dbReference>
<dbReference type="InterPro" id="IPR051087">
    <property type="entry name" value="Mitochondrial_ACSM"/>
</dbReference>
<feature type="domain" description="AMP-dependent synthetase/ligase" evidence="6">
    <location>
        <begin position="48"/>
        <end position="425"/>
    </location>
</feature>
<dbReference type="GO" id="GO:0004321">
    <property type="term" value="F:fatty-acyl-CoA synthase activity"/>
    <property type="evidence" value="ECO:0007669"/>
    <property type="project" value="TreeGrafter"/>
</dbReference>
<keyword evidence="3" id="KW-0547">Nucleotide-binding</keyword>
<evidence type="ECO:0000256" key="4">
    <source>
        <dbReference type="ARBA" id="ARBA00022840"/>
    </source>
</evidence>